<evidence type="ECO:0000313" key="2">
    <source>
        <dbReference type="Proteomes" id="UP000054843"/>
    </source>
</evidence>
<comment type="caution">
    <text evidence="1">The sequence shown here is derived from an EMBL/GenBank/DDBJ whole genome shotgun (WGS) entry which is preliminary data.</text>
</comment>
<feature type="non-terminal residue" evidence="1">
    <location>
        <position position="1"/>
    </location>
</feature>
<protein>
    <submittedName>
        <fullName evidence="1">Uncharacterized protein</fullName>
    </submittedName>
</protein>
<proteinExistence type="predicted"/>
<name>A0A0V1M3G8_9BILA</name>
<feature type="non-terminal residue" evidence="1">
    <location>
        <position position="130"/>
    </location>
</feature>
<organism evidence="1 2">
    <name type="scientific">Trichinella papuae</name>
    <dbReference type="NCBI Taxonomy" id="268474"/>
    <lineage>
        <taxon>Eukaryota</taxon>
        <taxon>Metazoa</taxon>
        <taxon>Ecdysozoa</taxon>
        <taxon>Nematoda</taxon>
        <taxon>Enoplea</taxon>
        <taxon>Dorylaimia</taxon>
        <taxon>Trichinellida</taxon>
        <taxon>Trichinellidae</taxon>
        <taxon>Trichinella</taxon>
    </lineage>
</organism>
<gene>
    <name evidence="1" type="ORF">T10_6263</name>
</gene>
<dbReference type="EMBL" id="JYDO01000251">
    <property type="protein sequence ID" value="KRZ66303.1"/>
    <property type="molecule type" value="Genomic_DNA"/>
</dbReference>
<dbReference type="AlphaFoldDB" id="A0A0V1M3G8"/>
<evidence type="ECO:0000313" key="1">
    <source>
        <dbReference type="EMBL" id="KRZ66303.1"/>
    </source>
</evidence>
<accession>A0A0V1M3G8</accession>
<sequence length="130" mass="14318">LTHIKRAHNVCAIFSIDWNGRQIEQTKHHFELCFGTKLRLEANRLQDSAAFEDNNEPEMPLSFNDVIFSTCRNLFTALEGALSRKAVTCVFINNAAFGLIKDSNGIKLSITNGISASNTFSLATCAPLIG</sequence>
<keyword evidence="2" id="KW-1185">Reference proteome</keyword>
<dbReference type="Proteomes" id="UP000054843">
    <property type="component" value="Unassembled WGS sequence"/>
</dbReference>
<reference evidence="1 2" key="1">
    <citation type="submission" date="2015-01" db="EMBL/GenBank/DDBJ databases">
        <title>Evolution of Trichinella species and genotypes.</title>
        <authorList>
            <person name="Korhonen P.K."/>
            <person name="Edoardo P."/>
            <person name="Giuseppe L.R."/>
            <person name="Gasser R.B."/>
        </authorList>
    </citation>
    <scope>NUCLEOTIDE SEQUENCE [LARGE SCALE GENOMIC DNA]</scope>
    <source>
        <strain evidence="1">ISS1980</strain>
    </source>
</reference>